<evidence type="ECO:0000256" key="3">
    <source>
        <dbReference type="ARBA" id="ARBA00017057"/>
    </source>
</evidence>
<name>A0A1C7NHH2_9FUNG</name>
<comment type="similarity">
    <text evidence="2">Belongs to the SPCS2 family.</text>
</comment>
<dbReference type="GO" id="GO:0006465">
    <property type="term" value="P:signal peptide processing"/>
    <property type="evidence" value="ECO:0007669"/>
    <property type="project" value="InterPro"/>
</dbReference>
<dbReference type="STRING" id="101091.A0A1C7NHH2"/>
<keyword evidence="4 9" id="KW-0812">Transmembrane</keyword>
<comment type="subcellular location">
    <subcellularLocation>
        <location evidence="1">Endoplasmic reticulum membrane</location>
        <topology evidence="1">Multi-pass membrane protein</topology>
    </subcellularLocation>
</comment>
<reference evidence="10 11" key="1">
    <citation type="submission" date="2016-03" db="EMBL/GenBank/DDBJ databases">
        <title>Choanephora cucurbitarum.</title>
        <authorList>
            <person name="Min B."/>
            <person name="Park H."/>
            <person name="Park J.-H."/>
            <person name="Shin H.-D."/>
            <person name="Choi I.-G."/>
        </authorList>
    </citation>
    <scope>NUCLEOTIDE SEQUENCE [LARGE SCALE GENOMIC DNA]</scope>
    <source>
        <strain evidence="10 11">KUS-F28377</strain>
    </source>
</reference>
<accession>A0A1C7NHH2</accession>
<evidence type="ECO:0000256" key="4">
    <source>
        <dbReference type="ARBA" id="ARBA00022692"/>
    </source>
</evidence>
<dbReference type="AlphaFoldDB" id="A0A1C7NHH2"/>
<comment type="caution">
    <text evidence="10">The sequence shown here is derived from an EMBL/GenBank/DDBJ whole genome shotgun (WGS) entry which is preliminary data.</text>
</comment>
<sequence length="193" mass="22045">MSETQVKEEVPEPVQVTNKYDSTQLKIAVDDEIARFYSKELDWKQSHTHTDVKLISGYVSCLIAAGAFLNEYKTSFNEALPITILCVIAYWVIQLAAFAYSYFVEKNEIFVGTLTKDGKTIASLVISGKANKFSPHYKLDYKFTDKLLNKTVHYKTEPNITTWFDTTGVLVKPMIQKDLSVYLENVKQSLHKK</sequence>
<dbReference type="Pfam" id="PF06703">
    <property type="entry name" value="SPC25"/>
    <property type="match status" value="1"/>
</dbReference>
<keyword evidence="11" id="KW-1185">Reference proteome</keyword>
<evidence type="ECO:0000256" key="6">
    <source>
        <dbReference type="ARBA" id="ARBA00022989"/>
    </source>
</evidence>
<protein>
    <recommendedName>
        <fullName evidence="3">Signal peptidase complex subunit 2</fullName>
    </recommendedName>
</protein>
<proteinExistence type="inferred from homology"/>
<dbReference type="EMBL" id="LUGH01000270">
    <property type="protein sequence ID" value="OBZ86804.1"/>
    <property type="molecule type" value="Genomic_DNA"/>
</dbReference>
<feature type="transmembrane region" description="Helical" evidence="9">
    <location>
        <begin position="52"/>
        <end position="70"/>
    </location>
</feature>
<dbReference type="Proteomes" id="UP000093000">
    <property type="component" value="Unassembled WGS sequence"/>
</dbReference>
<feature type="transmembrane region" description="Helical" evidence="9">
    <location>
        <begin position="82"/>
        <end position="103"/>
    </location>
</feature>
<evidence type="ECO:0000256" key="7">
    <source>
        <dbReference type="ARBA" id="ARBA00023136"/>
    </source>
</evidence>
<keyword evidence="5" id="KW-0256">Endoplasmic reticulum</keyword>
<evidence type="ECO:0000313" key="11">
    <source>
        <dbReference type="Proteomes" id="UP000093000"/>
    </source>
</evidence>
<keyword evidence="7 9" id="KW-0472">Membrane</keyword>
<organism evidence="10 11">
    <name type="scientific">Choanephora cucurbitarum</name>
    <dbReference type="NCBI Taxonomy" id="101091"/>
    <lineage>
        <taxon>Eukaryota</taxon>
        <taxon>Fungi</taxon>
        <taxon>Fungi incertae sedis</taxon>
        <taxon>Mucoromycota</taxon>
        <taxon>Mucoromycotina</taxon>
        <taxon>Mucoromycetes</taxon>
        <taxon>Mucorales</taxon>
        <taxon>Mucorineae</taxon>
        <taxon>Choanephoraceae</taxon>
        <taxon>Choanephoroideae</taxon>
        <taxon>Choanephora</taxon>
    </lineage>
</organism>
<dbReference type="OrthoDB" id="29558at2759"/>
<dbReference type="PANTHER" id="PTHR13085">
    <property type="entry name" value="MICROSOMAL SIGNAL PEPTIDASE 25 KDA SUBUNIT"/>
    <property type="match status" value="1"/>
</dbReference>
<evidence type="ECO:0000256" key="1">
    <source>
        <dbReference type="ARBA" id="ARBA00004477"/>
    </source>
</evidence>
<dbReference type="GO" id="GO:0045047">
    <property type="term" value="P:protein targeting to ER"/>
    <property type="evidence" value="ECO:0007669"/>
    <property type="project" value="TreeGrafter"/>
</dbReference>
<dbReference type="PANTHER" id="PTHR13085:SF0">
    <property type="entry name" value="SIGNAL PEPTIDASE COMPLEX SUBUNIT 2"/>
    <property type="match status" value="1"/>
</dbReference>
<evidence type="ECO:0000256" key="2">
    <source>
        <dbReference type="ARBA" id="ARBA00007324"/>
    </source>
</evidence>
<evidence type="ECO:0000256" key="9">
    <source>
        <dbReference type="SAM" id="Phobius"/>
    </source>
</evidence>
<dbReference type="InterPro" id="IPR009582">
    <property type="entry name" value="Spc2/SPCS2"/>
</dbReference>
<comment type="function">
    <text evidence="8">Component of the signal peptidase complex (SPC) which catalyzes the cleavage of N-terminal signal sequences from nascent proteins as they are translocated into the lumen of the endoplasmic reticulum. Enhances the enzymatic activity of SPC and facilitates the interactions between different components of the translocation site.</text>
</comment>
<gene>
    <name evidence="10" type="primary">spcs2</name>
    <name evidence="10" type="ORF">A0J61_05144</name>
</gene>
<evidence type="ECO:0000256" key="5">
    <source>
        <dbReference type="ARBA" id="ARBA00022824"/>
    </source>
</evidence>
<dbReference type="GO" id="GO:0005787">
    <property type="term" value="C:signal peptidase complex"/>
    <property type="evidence" value="ECO:0007669"/>
    <property type="project" value="InterPro"/>
</dbReference>
<dbReference type="InParanoid" id="A0A1C7NHH2"/>
<evidence type="ECO:0000256" key="8">
    <source>
        <dbReference type="ARBA" id="ARBA00045608"/>
    </source>
</evidence>
<keyword evidence="6 9" id="KW-1133">Transmembrane helix</keyword>
<evidence type="ECO:0000313" key="10">
    <source>
        <dbReference type="EMBL" id="OBZ86804.1"/>
    </source>
</evidence>